<comment type="caution">
    <text evidence="1">The sequence shown here is derived from an EMBL/GenBank/DDBJ whole genome shotgun (WGS) entry which is preliminary data.</text>
</comment>
<dbReference type="PROSITE" id="PS51257">
    <property type="entry name" value="PROKAR_LIPOPROTEIN"/>
    <property type="match status" value="1"/>
</dbReference>
<sequence>MNERFRGLARTSTGVALVLTAALTMTGCSNTPGGKTVDPSDAKKSIVDVVKESTDAVGGDWTVYRGPAAEVCTRSGGQEGARFVYILERSGTDGGGDPAADIRTVEELWKAKGITTERFESGGADPLTGIRGVDGPVTSIGFNAYPQRYSITGVSKCSDGDVQELRSAE</sequence>
<evidence type="ECO:0000313" key="1">
    <source>
        <dbReference type="EMBL" id="MBT1588163.1"/>
    </source>
</evidence>
<reference evidence="1 2" key="1">
    <citation type="submission" date="2021-05" db="EMBL/GenBank/DDBJ databases">
        <title>Whole genome sequence of Curtobacterium flaccumfaciens pv. flaccumfaciens strain CFBP 8819.</title>
        <authorList>
            <person name="Osdaghi E."/>
            <person name="Taghouti G."/>
            <person name="Portier P."/>
            <person name="Fazliarab A."/>
            <person name="Taghavi S.M."/>
            <person name="Briand M."/>
            <person name="Le-Saux M."/>
            <person name="Jacques M.-A."/>
        </authorList>
    </citation>
    <scope>NUCLEOTIDE SEQUENCE [LARGE SCALE GENOMIC DNA]</scope>
    <source>
        <strain evidence="1 2">CFBP 8819</strain>
    </source>
</reference>
<keyword evidence="2" id="KW-1185">Reference proteome</keyword>
<name>A0ABS5VF93_9MICO</name>
<dbReference type="EMBL" id="JAHEWS010000013">
    <property type="protein sequence ID" value="MBT1588163.1"/>
    <property type="molecule type" value="Genomic_DNA"/>
</dbReference>
<evidence type="ECO:0008006" key="3">
    <source>
        <dbReference type="Google" id="ProtNLM"/>
    </source>
</evidence>
<accession>A0ABS5VF93</accession>
<dbReference type="Proteomes" id="UP001519641">
    <property type="component" value="Unassembled WGS sequence"/>
</dbReference>
<proteinExistence type="predicted"/>
<organism evidence="1 2">
    <name type="scientific">Curtobacterium aurantiacum</name>
    <dbReference type="NCBI Taxonomy" id="3236919"/>
    <lineage>
        <taxon>Bacteria</taxon>
        <taxon>Bacillati</taxon>
        <taxon>Actinomycetota</taxon>
        <taxon>Actinomycetes</taxon>
        <taxon>Micrococcales</taxon>
        <taxon>Microbacteriaceae</taxon>
        <taxon>Curtobacterium</taxon>
    </lineage>
</organism>
<gene>
    <name evidence="1" type="ORF">KK097_10100</name>
</gene>
<dbReference type="RefSeq" id="WP_214544610.1">
    <property type="nucleotide sequence ID" value="NZ_JAHEWN010000008.1"/>
</dbReference>
<evidence type="ECO:0000313" key="2">
    <source>
        <dbReference type="Proteomes" id="UP001519641"/>
    </source>
</evidence>
<protein>
    <recommendedName>
        <fullName evidence="3">DUF3558 domain-containing protein</fullName>
    </recommendedName>
</protein>